<dbReference type="Pfam" id="PF07589">
    <property type="entry name" value="PEP-CTERM"/>
    <property type="match status" value="1"/>
</dbReference>
<gene>
    <name evidence="3" type="ORF">QWJ38_05230</name>
</gene>
<accession>A0ABT8DRY3</accession>
<proteinExistence type="predicted"/>
<keyword evidence="4" id="KW-1185">Reference proteome</keyword>
<dbReference type="Proteomes" id="UP001228044">
    <property type="component" value="Unassembled WGS sequence"/>
</dbReference>
<protein>
    <submittedName>
        <fullName evidence="3">PEP-CTERM sorting domain-containing protein</fullName>
    </submittedName>
</protein>
<evidence type="ECO:0000313" key="4">
    <source>
        <dbReference type="Proteomes" id="UP001228044"/>
    </source>
</evidence>
<name>A0ABT8DRY3_9BURK</name>
<reference evidence="3 4" key="1">
    <citation type="submission" date="2023-06" db="EMBL/GenBank/DDBJ databases">
        <title>Pelomonas sp. PFR6 16S ribosomal RNA gene Genome sequencing and assembly.</title>
        <authorList>
            <person name="Woo H."/>
        </authorList>
    </citation>
    <scope>NUCLEOTIDE SEQUENCE [LARGE SCALE GENOMIC DNA]</scope>
    <source>
        <strain evidence="3 4">PFR6</strain>
    </source>
</reference>
<dbReference type="EMBL" id="JAUHHC010000001">
    <property type="protein sequence ID" value="MDN3919684.1"/>
    <property type="molecule type" value="Genomic_DNA"/>
</dbReference>
<dbReference type="RefSeq" id="WP_290357979.1">
    <property type="nucleotide sequence ID" value="NZ_JAUHHC010000001.1"/>
</dbReference>
<evidence type="ECO:0000259" key="2">
    <source>
        <dbReference type="Pfam" id="PF07589"/>
    </source>
</evidence>
<feature type="signal peptide" evidence="1">
    <location>
        <begin position="1"/>
        <end position="29"/>
    </location>
</feature>
<sequence length="221" mass="22030">MNDKPFARKTLAGAAALCALALAAPAAQALGVTDASNDFIASFTGPHAGDLDVLGSFVTYNPMTDKFVFAGTMNGDIGTTPGSFYVWGINRGAGTAGFASIGVGGVLFDAIVRLNGDGSGVVSGGVTLPAGTAKVVGSTIIAEIDGALLPSTGFAKGMYTWNLWPRAAGIAGTAAISDFAPDNANLPVAALSPVPEPASLGLFLLGLGGLSLRLSKRRAGD</sequence>
<organism evidence="3 4">
    <name type="scientific">Roseateles violae</name>
    <dbReference type="NCBI Taxonomy" id="3058042"/>
    <lineage>
        <taxon>Bacteria</taxon>
        <taxon>Pseudomonadati</taxon>
        <taxon>Pseudomonadota</taxon>
        <taxon>Betaproteobacteria</taxon>
        <taxon>Burkholderiales</taxon>
        <taxon>Sphaerotilaceae</taxon>
        <taxon>Roseateles</taxon>
    </lineage>
</organism>
<dbReference type="NCBIfam" id="TIGR02595">
    <property type="entry name" value="PEP_CTERM"/>
    <property type="match status" value="1"/>
</dbReference>
<dbReference type="InterPro" id="IPR013424">
    <property type="entry name" value="Ice-binding_C"/>
</dbReference>
<feature type="chain" id="PRO_5046272903" evidence="1">
    <location>
        <begin position="30"/>
        <end position="221"/>
    </location>
</feature>
<comment type="caution">
    <text evidence="3">The sequence shown here is derived from an EMBL/GenBank/DDBJ whole genome shotgun (WGS) entry which is preliminary data.</text>
</comment>
<feature type="domain" description="Ice-binding protein C-terminal" evidence="2">
    <location>
        <begin position="193"/>
        <end position="218"/>
    </location>
</feature>
<evidence type="ECO:0000313" key="3">
    <source>
        <dbReference type="EMBL" id="MDN3919684.1"/>
    </source>
</evidence>
<evidence type="ECO:0000256" key="1">
    <source>
        <dbReference type="SAM" id="SignalP"/>
    </source>
</evidence>
<keyword evidence="1" id="KW-0732">Signal</keyword>